<protein>
    <recommendedName>
        <fullName evidence="1">Aminotransferase-like plant mobile domain-containing protein</fullName>
    </recommendedName>
</protein>
<dbReference type="Gramene" id="HORVU.MOREX.r3.6HG0560870.1">
    <property type="protein sequence ID" value="HORVU.MOREX.r3.6HG0560870.1.CDS1"/>
    <property type="gene ID" value="HORVU.MOREX.r3.6HG0560870"/>
</dbReference>
<dbReference type="GO" id="GO:0010073">
    <property type="term" value="P:meristem maintenance"/>
    <property type="evidence" value="ECO:0007669"/>
    <property type="project" value="InterPro"/>
</dbReference>
<dbReference type="Proteomes" id="UP000011116">
    <property type="component" value="Chromosome 6H"/>
</dbReference>
<reference evidence="3" key="1">
    <citation type="journal article" date="2012" name="Nature">
        <title>A physical, genetic and functional sequence assembly of the barley genome.</title>
        <authorList>
            <consortium name="The International Barley Genome Sequencing Consortium"/>
            <person name="Mayer K.F."/>
            <person name="Waugh R."/>
            <person name="Brown J.W."/>
            <person name="Schulman A."/>
            <person name="Langridge P."/>
            <person name="Platzer M."/>
            <person name="Fincher G.B."/>
            <person name="Muehlbauer G.J."/>
            <person name="Sato K."/>
            <person name="Close T.J."/>
            <person name="Wise R.P."/>
            <person name="Stein N."/>
        </authorList>
    </citation>
    <scope>NUCLEOTIDE SEQUENCE [LARGE SCALE GENOMIC DNA]</scope>
    <source>
        <strain evidence="3">cv. Morex</strain>
    </source>
</reference>
<dbReference type="PANTHER" id="PTHR46033">
    <property type="entry name" value="PROTEIN MAIN-LIKE 2"/>
    <property type="match status" value="1"/>
</dbReference>
<accession>A0A8I6XS64</accession>
<dbReference type="InterPro" id="IPR044824">
    <property type="entry name" value="MAIN-like"/>
</dbReference>
<feature type="domain" description="Aminotransferase-like plant mobile" evidence="1">
    <location>
        <begin position="7"/>
        <end position="114"/>
    </location>
</feature>
<dbReference type="EnsemblPlants" id="HORVU.MOREX.r3.6HG0560870.1">
    <property type="protein sequence ID" value="HORVU.MOREX.r3.6HG0560870.1.CDS1"/>
    <property type="gene ID" value="HORVU.MOREX.r3.6HG0560870"/>
</dbReference>
<dbReference type="Pfam" id="PF10536">
    <property type="entry name" value="PMD"/>
    <property type="match status" value="1"/>
</dbReference>
<organism evidence="2 3">
    <name type="scientific">Hordeum vulgare subsp. vulgare</name>
    <name type="common">Domesticated barley</name>
    <dbReference type="NCBI Taxonomy" id="112509"/>
    <lineage>
        <taxon>Eukaryota</taxon>
        <taxon>Viridiplantae</taxon>
        <taxon>Streptophyta</taxon>
        <taxon>Embryophyta</taxon>
        <taxon>Tracheophyta</taxon>
        <taxon>Spermatophyta</taxon>
        <taxon>Magnoliopsida</taxon>
        <taxon>Liliopsida</taxon>
        <taxon>Poales</taxon>
        <taxon>Poaceae</taxon>
        <taxon>BOP clade</taxon>
        <taxon>Pooideae</taxon>
        <taxon>Triticodae</taxon>
        <taxon>Triticeae</taxon>
        <taxon>Hordeinae</taxon>
        <taxon>Hordeum</taxon>
    </lineage>
</organism>
<sequence>MVELHGLIALTDRWRPETHSFHLALGEMTITLEDIAMITRLPIEGRALTGKVRSDGWRQWIATLVGVEPEPWTHETRKDPRPSGVLFSWIQKHFRRCPKDASSGVVERYARAYL</sequence>
<evidence type="ECO:0000259" key="1">
    <source>
        <dbReference type="Pfam" id="PF10536"/>
    </source>
</evidence>
<dbReference type="AlphaFoldDB" id="A0A8I6XS64"/>
<dbReference type="InterPro" id="IPR019557">
    <property type="entry name" value="AminoTfrase-like_pln_mobile"/>
</dbReference>
<reference evidence="2" key="2">
    <citation type="submission" date="2020-10" db="EMBL/GenBank/DDBJ databases">
        <authorList>
            <person name="Scholz U."/>
            <person name="Mascher M."/>
            <person name="Fiebig A."/>
        </authorList>
    </citation>
    <scope>NUCLEOTIDE SEQUENCE [LARGE SCALE GENOMIC DNA]</scope>
    <source>
        <strain evidence="2">cv. Morex</strain>
    </source>
</reference>
<proteinExistence type="predicted"/>
<name>A0A8I6XS64_HORVV</name>
<evidence type="ECO:0000313" key="3">
    <source>
        <dbReference type="Proteomes" id="UP000011116"/>
    </source>
</evidence>
<reference evidence="2" key="3">
    <citation type="submission" date="2022-01" db="UniProtKB">
        <authorList>
            <consortium name="EnsemblPlants"/>
        </authorList>
    </citation>
    <scope>IDENTIFICATION</scope>
    <source>
        <strain evidence="2">subsp. vulgare</strain>
    </source>
</reference>
<dbReference type="PANTHER" id="PTHR46033:SF8">
    <property type="entry name" value="PROTEIN MAINTENANCE OF MERISTEMS-LIKE"/>
    <property type="match status" value="1"/>
</dbReference>
<evidence type="ECO:0000313" key="2">
    <source>
        <dbReference type="EnsemblPlants" id="HORVU.MOREX.r3.6HG0560870.1.CDS1"/>
    </source>
</evidence>
<keyword evidence="3" id="KW-1185">Reference proteome</keyword>